<name>A0A4R6QV17_9BURK</name>
<dbReference type="EMBL" id="SNXS01000001">
    <property type="protein sequence ID" value="TDP75025.1"/>
    <property type="molecule type" value="Genomic_DNA"/>
</dbReference>
<keyword evidence="4 5" id="KW-0472">Membrane</keyword>
<comment type="subcellular location">
    <subcellularLocation>
        <location evidence="1">Membrane</location>
        <topology evidence="1">Multi-pass membrane protein</topology>
    </subcellularLocation>
</comment>
<evidence type="ECO:0000256" key="3">
    <source>
        <dbReference type="ARBA" id="ARBA00022989"/>
    </source>
</evidence>
<evidence type="ECO:0000313" key="6">
    <source>
        <dbReference type="EMBL" id="TDP75025.1"/>
    </source>
</evidence>
<protein>
    <submittedName>
        <fullName evidence="6">Membrane protein required for colicin V production</fullName>
    </submittedName>
</protein>
<dbReference type="PANTHER" id="PTHR36926:SF1">
    <property type="entry name" value="COLICIN V PRODUCTION PROTEIN"/>
    <property type="match status" value="1"/>
</dbReference>
<keyword evidence="2 5" id="KW-0812">Transmembrane</keyword>
<organism evidence="6 7">
    <name type="scientific">Roseateles toxinivorans</name>
    <dbReference type="NCBI Taxonomy" id="270368"/>
    <lineage>
        <taxon>Bacteria</taxon>
        <taxon>Pseudomonadati</taxon>
        <taxon>Pseudomonadota</taxon>
        <taxon>Betaproteobacteria</taxon>
        <taxon>Burkholderiales</taxon>
        <taxon>Sphaerotilaceae</taxon>
        <taxon>Roseateles</taxon>
    </lineage>
</organism>
<feature type="transmembrane region" description="Helical" evidence="5">
    <location>
        <begin position="30"/>
        <end position="50"/>
    </location>
</feature>
<sequence length="164" mass="17817">MFLGWVDIAMACVLLFSLLAGVWRGLLFEVLSLMGWVVAYFGSQMLAPYISHWVPVGAEGSTLHQVSTLVLAFVFLLLLWGLGARLVRMLVQASPLSGLDRLLGAGFGLIRGLLICLLAVLVVGMTPAARSAQWQDSELVPWMQVVLHGLRPLLPPSMVQYVGS</sequence>
<dbReference type="Proteomes" id="UP000295361">
    <property type="component" value="Unassembled WGS sequence"/>
</dbReference>
<feature type="transmembrane region" description="Helical" evidence="5">
    <location>
        <begin position="62"/>
        <end position="82"/>
    </location>
</feature>
<accession>A0A4R6QV17</accession>
<evidence type="ECO:0000256" key="1">
    <source>
        <dbReference type="ARBA" id="ARBA00004141"/>
    </source>
</evidence>
<gene>
    <name evidence="6" type="ORF">DES47_1011101</name>
</gene>
<dbReference type="AlphaFoldDB" id="A0A4R6QV17"/>
<keyword evidence="3 5" id="KW-1133">Transmembrane helix</keyword>
<dbReference type="GO" id="GO:0016020">
    <property type="term" value="C:membrane"/>
    <property type="evidence" value="ECO:0007669"/>
    <property type="project" value="UniProtKB-SubCell"/>
</dbReference>
<dbReference type="GO" id="GO:0009403">
    <property type="term" value="P:toxin biosynthetic process"/>
    <property type="evidence" value="ECO:0007669"/>
    <property type="project" value="InterPro"/>
</dbReference>
<dbReference type="PANTHER" id="PTHR36926">
    <property type="entry name" value="COLICIN V PRODUCTION PROTEIN"/>
    <property type="match status" value="1"/>
</dbReference>
<comment type="caution">
    <text evidence="6">The sequence shown here is derived from an EMBL/GenBank/DDBJ whole genome shotgun (WGS) entry which is preliminary data.</text>
</comment>
<evidence type="ECO:0000256" key="2">
    <source>
        <dbReference type="ARBA" id="ARBA00022692"/>
    </source>
</evidence>
<dbReference type="InterPro" id="IPR052719">
    <property type="entry name" value="CvpA-like"/>
</dbReference>
<evidence type="ECO:0000256" key="4">
    <source>
        <dbReference type="ARBA" id="ARBA00023136"/>
    </source>
</evidence>
<proteinExistence type="predicted"/>
<dbReference type="InterPro" id="IPR003825">
    <property type="entry name" value="Colicin-V_CvpA"/>
</dbReference>
<dbReference type="RefSeq" id="WP_243748167.1">
    <property type="nucleotide sequence ID" value="NZ_SNXS01000001.1"/>
</dbReference>
<evidence type="ECO:0000256" key="5">
    <source>
        <dbReference type="SAM" id="Phobius"/>
    </source>
</evidence>
<feature type="transmembrane region" description="Helical" evidence="5">
    <location>
        <begin position="6"/>
        <end position="23"/>
    </location>
</feature>
<feature type="transmembrane region" description="Helical" evidence="5">
    <location>
        <begin position="102"/>
        <end position="125"/>
    </location>
</feature>
<keyword evidence="7" id="KW-1185">Reference proteome</keyword>
<dbReference type="InParanoid" id="A0A4R6QV17"/>
<dbReference type="Pfam" id="PF02674">
    <property type="entry name" value="Colicin_V"/>
    <property type="match status" value="1"/>
</dbReference>
<dbReference type="FunCoup" id="A0A4R6QV17">
    <property type="interactions" value="153"/>
</dbReference>
<evidence type="ECO:0000313" key="7">
    <source>
        <dbReference type="Proteomes" id="UP000295361"/>
    </source>
</evidence>
<reference evidence="6 7" key="1">
    <citation type="submission" date="2019-03" db="EMBL/GenBank/DDBJ databases">
        <title>Genomic Encyclopedia of Type Strains, Phase IV (KMG-IV): sequencing the most valuable type-strain genomes for metagenomic binning, comparative biology and taxonomic classification.</title>
        <authorList>
            <person name="Goeker M."/>
        </authorList>
    </citation>
    <scope>NUCLEOTIDE SEQUENCE [LARGE SCALE GENOMIC DNA]</scope>
    <source>
        <strain evidence="6 7">DSM 16998</strain>
    </source>
</reference>